<dbReference type="GO" id="GO:0045454">
    <property type="term" value="P:cell redox homeostasis"/>
    <property type="evidence" value="ECO:0007669"/>
    <property type="project" value="TreeGrafter"/>
</dbReference>
<dbReference type="CDD" id="cd02947">
    <property type="entry name" value="TRX_family"/>
    <property type="match status" value="1"/>
</dbReference>
<dbReference type="InterPro" id="IPR036249">
    <property type="entry name" value="Thioredoxin-like_sf"/>
</dbReference>
<dbReference type="Pfam" id="PF00085">
    <property type="entry name" value="Thioredoxin"/>
    <property type="match status" value="1"/>
</dbReference>
<evidence type="ECO:0000313" key="2">
    <source>
        <dbReference type="EMBL" id="ESQ99899.1"/>
    </source>
</evidence>
<dbReference type="EMBL" id="AOFQ01000025">
    <property type="protein sequence ID" value="ESQ99899.1"/>
    <property type="molecule type" value="Genomic_DNA"/>
</dbReference>
<dbReference type="SUPFAM" id="SSF52833">
    <property type="entry name" value="Thioredoxin-like"/>
    <property type="match status" value="1"/>
</dbReference>
<dbReference type="PATRIC" id="fig|1263865.4.peg.1605"/>
<protein>
    <recommendedName>
        <fullName evidence="1">Thioredoxin domain-containing protein</fullName>
    </recommendedName>
</protein>
<dbReference type="AlphaFoldDB" id="V4QAZ7"/>
<dbReference type="PANTHER" id="PTHR43601:SF3">
    <property type="entry name" value="THIOREDOXIN, MITOCHONDRIAL"/>
    <property type="match status" value="1"/>
</dbReference>
<accession>V4QAZ7</accession>
<evidence type="ECO:0000313" key="3">
    <source>
        <dbReference type="Proteomes" id="UP000017822"/>
    </source>
</evidence>
<organism evidence="2 3">
    <name type="scientific">Stutzerimonas chloritidismutans AW-1</name>
    <dbReference type="NCBI Taxonomy" id="1263865"/>
    <lineage>
        <taxon>Bacteria</taxon>
        <taxon>Pseudomonadati</taxon>
        <taxon>Pseudomonadota</taxon>
        <taxon>Gammaproteobacteria</taxon>
        <taxon>Pseudomonadales</taxon>
        <taxon>Pseudomonadaceae</taxon>
        <taxon>Stutzerimonas</taxon>
    </lineage>
</organism>
<evidence type="ECO:0000259" key="1">
    <source>
        <dbReference type="PROSITE" id="PS51352"/>
    </source>
</evidence>
<dbReference type="InterPro" id="IPR013766">
    <property type="entry name" value="Thioredoxin_domain"/>
</dbReference>
<sequence length="113" mass="12726">MVGQAIAGEPYSQERFDDLQATGDLVLVDINAPWCPTCKKQGEIINRWIEQNPDKSLHVLEVDFDSRKDLVAQFRAPRQSTLLLYKHGEQLWFSVAETRESVIGAAIEQGLAN</sequence>
<name>V4QAZ7_STUCH</name>
<dbReference type="Gene3D" id="3.40.30.10">
    <property type="entry name" value="Glutaredoxin"/>
    <property type="match status" value="1"/>
</dbReference>
<proteinExistence type="predicted"/>
<reference evidence="2 3" key="1">
    <citation type="submission" date="2013-07" db="EMBL/GenBank/DDBJ databases">
        <authorList>
            <person name="Schaap P.J."/>
            <person name="Mehboob F."/>
            <person name="Oosterkamp M.J."/>
            <person name="de Vos W.M."/>
            <person name="Stams A.J.M."/>
            <person name="Koehorst J.J."/>
        </authorList>
    </citation>
    <scope>NUCLEOTIDE SEQUENCE [LARGE SCALE GENOMIC DNA]</scope>
    <source>
        <strain evidence="2 3">AW-1</strain>
    </source>
</reference>
<dbReference type="PROSITE" id="PS51352">
    <property type="entry name" value="THIOREDOXIN_2"/>
    <property type="match status" value="1"/>
</dbReference>
<dbReference type="PANTHER" id="PTHR43601">
    <property type="entry name" value="THIOREDOXIN, MITOCHONDRIAL"/>
    <property type="match status" value="1"/>
</dbReference>
<gene>
    <name evidence="2" type="ORF">F753_08295</name>
</gene>
<comment type="caution">
    <text evidence="2">The sequence shown here is derived from an EMBL/GenBank/DDBJ whole genome shotgun (WGS) entry which is preliminary data.</text>
</comment>
<feature type="domain" description="Thioredoxin" evidence="1">
    <location>
        <begin position="1"/>
        <end position="112"/>
    </location>
</feature>
<dbReference type="Proteomes" id="UP000017822">
    <property type="component" value="Unassembled WGS sequence"/>
</dbReference>